<sequence>MTGAAGSIPAPPPHPALGRVPVRVAVVVLVLAVAALGFHLGAGAVPAAACAIAAAVLVAGCPVATPLAERALPATARRGAARLGVPLGFTELALLGEVDTLVLPRVGAVTTGVAELRATTAAPGEDRAEVLRLAAAVERPAEHPLAAAVVTAAAEGEEPPDVAEFDALPGRGALGVVADVVGDQVVAHAVLVGSAAFLLEHGIALPAELAAARDEIEREGRTAVAVAWDGVARGLLDVDEPLRPGAAAALALARRAGVRPVVLTGAGPGVAAALAQRLHADPDDVVAEPSPGSGAEVVRLLRAKGALVARAAPGGGAVVDLPVPEGGAAALVGALLLARRARRVRTAVEGLSSATALLGAGAAAAGLLPPILAPAVPAAGAALAATGWLAVAAFGPNAAARAGGGDAVTGRAEPAGATCG</sequence>
<keyword evidence="1" id="KW-1278">Translocase</keyword>
<protein>
    <submittedName>
        <fullName evidence="3">HAD family hydrolase</fullName>
    </submittedName>
</protein>
<comment type="caution">
    <text evidence="3">The sequence shown here is derived from an EMBL/GenBank/DDBJ whole genome shotgun (WGS) entry which is preliminary data.</text>
</comment>
<dbReference type="InterPro" id="IPR023299">
    <property type="entry name" value="ATPase_P-typ_cyto_dom_N"/>
</dbReference>
<dbReference type="InterPro" id="IPR036412">
    <property type="entry name" value="HAD-like_sf"/>
</dbReference>
<evidence type="ECO:0000313" key="3">
    <source>
        <dbReference type="EMBL" id="MCO1657504.1"/>
    </source>
</evidence>
<keyword evidence="2" id="KW-0812">Transmembrane</keyword>
<accession>A0ABT1A3C5</accession>
<dbReference type="PANTHER" id="PTHR43520:SF8">
    <property type="entry name" value="P-TYPE CU(+) TRANSPORTER"/>
    <property type="match status" value="1"/>
</dbReference>
<feature type="transmembrane region" description="Helical" evidence="2">
    <location>
        <begin position="20"/>
        <end position="38"/>
    </location>
</feature>
<dbReference type="PANTHER" id="PTHR43520">
    <property type="entry name" value="ATP7, ISOFORM B"/>
    <property type="match status" value="1"/>
</dbReference>
<dbReference type="GO" id="GO:0016787">
    <property type="term" value="F:hydrolase activity"/>
    <property type="evidence" value="ECO:0007669"/>
    <property type="project" value="UniProtKB-KW"/>
</dbReference>
<dbReference type="InterPro" id="IPR023214">
    <property type="entry name" value="HAD_sf"/>
</dbReference>
<dbReference type="Pfam" id="PF00702">
    <property type="entry name" value="Hydrolase"/>
    <property type="match status" value="1"/>
</dbReference>
<gene>
    <name evidence="3" type="ORF">KDL28_20820</name>
</gene>
<organism evidence="3 4">
    <name type="scientific">Pseudonocardia humida</name>
    <dbReference type="NCBI Taxonomy" id="2800819"/>
    <lineage>
        <taxon>Bacteria</taxon>
        <taxon>Bacillati</taxon>
        <taxon>Actinomycetota</taxon>
        <taxon>Actinomycetes</taxon>
        <taxon>Pseudonocardiales</taxon>
        <taxon>Pseudonocardiaceae</taxon>
        <taxon>Pseudonocardia</taxon>
    </lineage>
</organism>
<reference evidence="3" key="1">
    <citation type="submission" date="2021-04" db="EMBL/GenBank/DDBJ databases">
        <title>Pseudonocardia sp. nov., isolated from sandy soil of mangrove forest.</title>
        <authorList>
            <person name="Zan Z."/>
            <person name="Huang R."/>
            <person name="Liu W."/>
        </authorList>
    </citation>
    <scope>NUCLEOTIDE SEQUENCE</scope>
    <source>
        <strain evidence="3">S2-4</strain>
    </source>
</reference>
<dbReference type="Gene3D" id="3.40.50.1000">
    <property type="entry name" value="HAD superfamily/HAD-like"/>
    <property type="match status" value="1"/>
</dbReference>
<dbReference type="RefSeq" id="WP_252441157.1">
    <property type="nucleotide sequence ID" value="NZ_JAGSOV010000043.1"/>
</dbReference>
<dbReference type="SUPFAM" id="SSF81660">
    <property type="entry name" value="Metal cation-transporting ATPase, ATP-binding domain N"/>
    <property type="match status" value="1"/>
</dbReference>
<dbReference type="SUPFAM" id="SSF56784">
    <property type="entry name" value="HAD-like"/>
    <property type="match status" value="1"/>
</dbReference>
<feature type="transmembrane region" description="Helical" evidence="2">
    <location>
        <begin position="44"/>
        <end position="68"/>
    </location>
</feature>
<keyword evidence="3" id="KW-0378">Hydrolase</keyword>
<keyword evidence="4" id="KW-1185">Reference proteome</keyword>
<proteinExistence type="predicted"/>
<evidence type="ECO:0000256" key="2">
    <source>
        <dbReference type="SAM" id="Phobius"/>
    </source>
</evidence>
<dbReference type="Proteomes" id="UP001165283">
    <property type="component" value="Unassembled WGS sequence"/>
</dbReference>
<dbReference type="Gene3D" id="3.40.1110.10">
    <property type="entry name" value="Calcium-transporting ATPase, cytoplasmic domain N"/>
    <property type="match status" value="1"/>
</dbReference>
<evidence type="ECO:0000313" key="4">
    <source>
        <dbReference type="Proteomes" id="UP001165283"/>
    </source>
</evidence>
<dbReference type="EMBL" id="JAGSOV010000043">
    <property type="protein sequence ID" value="MCO1657504.1"/>
    <property type="molecule type" value="Genomic_DNA"/>
</dbReference>
<evidence type="ECO:0000256" key="1">
    <source>
        <dbReference type="ARBA" id="ARBA00022967"/>
    </source>
</evidence>
<keyword evidence="2" id="KW-1133">Transmembrane helix</keyword>
<keyword evidence="2" id="KW-0472">Membrane</keyword>
<name>A0ABT1A3C5_9PSEU</name>